<evidence type="ECO:0000313" key="2">
    <source>
        <dbReference type="EMBL" id="KAK2165369.1"/>
    </source>
</evidence>
<keyword evidence="1" id="KW-1133">Transmembrane helix</keyword>
<keyword evidence="1" id="KW-0812">Transmembrane</keyword>
<keyword evidence="3" id="KW-1185">Reference proteome</keyword>
<gene>
    <name evidence="2" type="ORF">LSH36_51g02031</name>
</gene>
<keyword evidence="1" id="KW-0472">Membrane</keyword>
<dbReference type="Proteomes" id="UP001208570">
    <property type="component" value="Unassembled WGS sequence"/>
</dbReference>
<dbReference type="AlphaFoldDB" id="A0AAD9NFK6"/>
<evidence type="ECO:0000256" key="1">
    <source>
        <dbReference type="SAM" id="Phobius"/>
    </source>
</evidence>
<organism evidence="2 3">
    <name type="scientific">Paralvinella palmiformis</name>
    <dbReference type="NCBI Taxonomy" id="53620"/>
    <lineage>
        <taxon>Eukaryota</taxon>
        <taxon>Metazoa</taxon>
        <taxon>Spiralia</taxon>
        <taxon>Lophotrochozoa</taxon>
        <taxon>Annelida</taxon>
        <taxon>Polychaeta</taxon>
        <taxon>Sedentaria</taxon>
        <taxon>Canalipalpata</taxon>
        <taxon>Terebellida</taxon>
        <taxon>Terebelliformia</taxon>
        <taxon>Alvinellidae</taxon>
        <taxon>Paralvinella</taxon>
    </lineage>
</organism>
<dbReference type="EMBL" id="JAODUP010000051">
    <property type="protein sequence ID" value="KAK2165369.1"/>
    <property type="molecule type" value="Genomic_DNA"/>
</dbReference>
<proteinExistence type="predicted"/>
<name>A0AAD9NFK6_9ANNE</name>
<feature type="transmembrane region" description="Helical" evidence="1">
    <location>
        <begin position="84"/>
        <end position="106"/>
    </location>
</feature>
<protein>
    <submittedName>
        <fullName evidence="2">Uncharacterized protein</fullName>
    </submittedName>
</protein>
<feature type="transmembrane region" description="Helical" evidence="1">
    <location>
        <begin position="44"/>
        <end position="64"/>
    </location>
</feature>
<sequence>MDRRKVVVPKQVFGKVSYLEVCVQVFGKVSSWMFVFRCLLKTRLSWVVGITALSVTDTALNIWNVAYFSRSALNRCIVIGPPTFILWIFQVVFVSIGTVLFFFEAFNTVSIFHYKGETNFVPIHLELLATLPIKYIPIAAINFFIAKSREQYATALQNTIGACQFAYVFTRMLWYAHIEGKKVKKNDKYKIKRVFFMFVCVLFSCMMVFPITMWKEQNNIRLQDHHMKNVSVYFLNLPASIRNNLVKDELVDEIVKLQGLTIRHPYLVASLLTVRRAGSYGFNASFACHQNTTVLLPHECLPDKHNNTPVGIRFKFFFNENAPMCHLGEVVYNYAVLYGSRPTNQTCVPSTRDFYGGWELSYYYTRKIKHQQVTHLDLTSPWLGTWVIPVPTYQPQMIAVC</sequence>
<feature type="transmembrane region" description="Helical" evidence="1">
    <location>
        <begin position="127"/>
        <end position="146"/>
    </location>
</feature>
<accession>A0AAD9NFK6</accession>
<evidence type="ECO:0000313" key="3">
    <source>
        <dbReference type="Proteomes" id="UP001208570"/>
    </source>
</evidence>
<reference evidence="2" key="1">
    <citation type="journal article" date="2023" name="Mol. Biol. Evol.">
        <title>Third-Generation Sequencing Reveals the Adaptive Role of the Epigenome in Three Deep-Sea Polychaetes.</title>
        <authorList>
            <person name="Perez M."/>
            <person name="Aroh O."/>
            <person name="Sun Y."/>
            <person name="Lan Y."/>
            <person name="Juniper S.K."/>
            <person name="Young C.R."/>
            <person name="Angers B."/>
            <person name="Qian P.Y."/>
        </authorList>
    </citation>
    <scope>NUCLEOTIDE SEQUENCE</scope>
    <source>
        <strain evidence="2">P08H-3</strain>
    </source>
</reference>
<comment type="caution">
    <text evidence="2">The sequence shown here is derived from an EMBL/GenBank/DDBJ whole genome shotgun (WGS) entry which is preliminary data.</text>
</comment>
<feature type="transmembrane region" description="Helical" evidence="1">
    <location>
        <begin position="194"/>
        <end position="214"/>
    </location>
</feature>